<evidence type="ECO:0008006" key="4">
    <source>
        <dbReference type="Google" id="ProtNLM"/>
    </source>
</evidence>
<feature type="region of interest" description="Disordered" evidence="1">
    <location>
        <begin position="1"/>
        <end position="26"/>
    </location>
</feature>
<gene>
    <name evidence="2" type="ORF">SAMN05216188_102697</name>
</gene>
<evidence type="ECO:0000313" key="3">
    <source>
        <dbReference type="Proteomes" id="UP000199352"/>
    </source>
</evidence>
<keyword evidence="3" id="KW-1185">Reference proteome</keyword>
<dbReference type="Pfam" id="PF06718">
    <property type="entry name" value="DUF1203"/>
    <property type="match status" value="1"/>
</dbReference>
<organism evidence="2 3">
    <name type="scientific">Lentzea xinjiangensis</name>
    <dbReference type="NCBI Taxonomy" id="402600"/>
    <lineage>
        <taxon>Bacteria</taxon>
        <taxon>Bacillati</taxon>
        <taxon>Actinomycetota</taxon>
        <taxon>Actinomycetes</taxon>
        <taxon>Pseudonocardiales</taxon>
        <taxon>Pseudonocardiaceae</taxon>
        <taxon>Lentzea</taxon>
    </lineage>
</organism>
<dbReference type="EMBL" id="FOFR01000002">
    <property type="protein sequence ID" value="SEQ30068.1"/>
    <property type="molecule type" value="Genomic_DNA"/>
</dbReference>
<dbReference type="PIRSF" id="PIRSF034110">
    <property type="entry name" value="DUF1203"/>
    <property type="match status" value="1"/>
</dbReference>
<evidence type="ECO:0000256" key="1">
    <source>
        <dbReference type="SAM" id="MobiDB-lite"/>
    </source>
</evidence>
<evidence type="ECO:0000313" key="2">
    <source>
        <dbReference type="EMBL" id="SEQ30068.1"/>
    </source>
</evidence>
<dbReference type="InterPro" id="IPR009593">
    <property type="entry name" value="DUF1203"/>
</dbReference>
<accession>A0A1H9EYJ7</accession>
<proteinExistence type="predicted"/>
<name>A0A1H9EYJ7_9PSEU</name>
<protein>
    <recommendedName>
        <fullName evidence="4">DUF1203 domain-containing protein</fullName>
    </recommendedName>
</protein>
<dbReference type="AlphaFoldDB" id="A0A1H9EYJ7"/>
<reference evidence="3" key="1">
    <citation type="submission" date="2016-10" db="EMBL/GenBank/DDBJ databases">
        <authorList>
            <person name="Varghese N."/>
            <person name="Submissions S."/>
        </authorList>
    </citation>
    <scope>NUCLEOTIDE SEQUENCE [LARGE SCALE GENOMIC DNA]</scope>
    <source>
        <strain evidence="3">CGMCC 4.3525</strain>
    </source>
</reference>
<sequence>MAMRIHTVPPSAALSDPGREHRATEPGVPLRCCLRKSLPGEPVWLFRYSPAHGKGPYSEVGPIFTHVECTGAPSHDRLPAALLNSPRVLRSYNAAGQIHDGEVVQPGSFDRAVDDLLTDPSIESLQVRSLSHGCFLFAVTRT</sequence>
<dbReference type="Proteomes" id="UP000199352">
    <property type="component" value="Unassembled WGS sequence"/>
</dbReference>
<dbReference type="STRING" id="402600.SAMN05216188_102697"/>